<reference evidence="7" key="1">
    <citation type="submission" date="2020-07" db="EMBL/GenBank/DDBJ databases">
        <title>Huge and variable diversity of episymbiotic CPR bacteria and DPANN archaea in groundwater ecosystems.</title>
        <authorList>
            <person name="He C.Y."/>
            <person name="Keren R."/>
            <person name="Whittaker M."/>
            <person name="Farag I.F."/>
            <person name="Doudna J."/>
            <person name="Cate J.H.D."/>
            <person name="Banfield J.F."/>
        </authorList>
    </citation>
    <scope>NUCLEOTIDE SEQUENCE</scope>
    <source>
        <strain evidence="7">NC_groundwater_1813_Pr3_B-0.1um_71_17</strain>
    </source>
</reference>
<dbReference type="Pfam" id="PF00107">
    <property type="entry name" value="ADH_zinc_N"/>
    <property type="match status" value="1"/>
</dbReference>
<dbReference type="PROSITE" id="PS00059">
    <property type="entry name" value="ADH_ZINC"/>
    <property type="match status" value="1"/>
</dbReference>
<dbReference type="GO" id="GO:0008270">
    <property type="term" value="F:zinc ion binding"/>
    <property type="evidence" value="ECO:0007669"/>
    <property type="project" value="InterPro"/>
</dbReference>
<dbReference type="SUPFAM" id="SSF51735">
    <property type="entry name" value="NAD(P)-binding Rossmann-fold domains"/>
    <property type="match status" value="1"/>
</dbReference>
<dbReference type="InterPro" id="IPR013149">
    <property type="entry name" value="ADH-like_C"/>
</dbReference>
<gene>
    <name evidence="7" type="ORF">HZA61_06420</name>
</gene>
<evidence type="ECO:0000256" key="3">
    <source>
        <dbReference type="ARBA" id="ARBA00022833"/>
    </source>
</evidence>
<evidence type="ECO:0000256" key="4">
    <source>
        <dbReference type="ARBA" id="ARBA00023002"/>
    </source>
</evidence>
<dbReference type="SMART" id="SM00829">
    <property type="entry name" value="PKS_ER"/>
    <property type="match status" value="1"/>
</dbReference>
<dbReference type="InterPro" id="IPR036291">
    <property type="entry name" value="NAD(P)-bd_dom_sf"/>
</dbReference>
<proteinExistence type="inferred from homology"/>
<comment type="caution">
    <text evidence="7">The sequence shown here is derived from an EMBL/GenBank/DDBJ whole genome shotgun (WGS) entry which is preliminary data.</text>
</comment>
<dbReference type="EMBL" id="JACRIW010000042">
    <property type="protein sequence ID" value="MBI5169103.1"/>
    <property type="molecule type" value="Genomic_DNA"/>
</dbReference>
<dbReference type="PANTHER" id="PTHR42683">
    <property type="entry name" value="ALDEHYDE REDUCTASE"/>
    <property type="match status" value="1"/>
</dbReference>
<organism evidence="7 8">
    <name type="scientific">Eiseniibacteriota bacterium</name>
    <dbReference type="NCBI Taxonomy" id="2212470"/>
    <lineage>
        <taxon>Bacteria</taxon>
        <taxon>Candidatus Eiseniibacteriota</taxon>
    </lineage>
</organism>
<protein>
    <submittedName>
        <fullName evidence="7">NAD(P)-dependent alcohol dehydrogenase</fullName>
    </submittedName>
</protein>
<dbReference type="PROSITE" id="PS00065">
    <property type="entry name" value="D_2_HYDROXYACID_DH_1"/>
    <property type="match status" value="1"/>
</dbReference>
<dbReference type="Pfam" id="PF08240">
    <property type="entry name" value="ADH_N"/>
    <property type="match status" value="1"/>
</dbReference>
<evidence type="ECO:0000256" key="5">
    <source>
        <dbReference type="RuleBase" id="RU361277"/>
    </source>
</evidence>
<evidence type="ECO:0000259" key="6">
    <source>
        <dbReference type="SMART" id="SM00829"/>
    </source>
</evidence>
<comment type="cofactor">
    <cofactor evidence="1 5">
        <name>Zn(2+)</name>
        <dbReference type="ChEBI" id="CHEBI:29105"/>
    </cofactor>
</comment>
<keyword evidence="3 5" id="KW-0862">Zinc</keyword>
<dbReference type="InterPro" id="IPR020843">
    <property type="entry name" value="ER"/>
</dbReference>
<dbReference type="Gene3D" id="3.90.180.10">
    <property type="entry name" value="Medium-chain alcohol dehydrogenases, catalytic domain"/>
    <property type="match status" value="1"/>
</dbReference>
<dbReference type="CDD" id="cd05283">
    <property type="entry name" value="CAD1"/>
    <property type="match status" value="1"/>
</dbReference>
<sequence>MSETTNATPVTTGSVPTYEARALAVPSATEPFAPTTIRRREPLPTDVRIEILFCGICHSDLHQARDEWNNTGPTVYPCVPGHEMVGRVTHVGSAVSKFRVGDMAAVGCMVDSCRTCEACREGLEQFCAAPAVFTYNSPDPHVGGVTHGGYSESIVVDEAFVLRLSSELDPAAAAPLLCAGITTYSPLKRANLRPGQKVGIVGLGGLGHMGVKFAAAMGAHVVVFSTTSGKRDSALALGAKELVVSTNAADMEKHLGTFDFILDTVSAVHDLNAYLRLLKRGGTMALVGAPQDPHPVVASNLIFGRKHLTGSLIGGIRETQQMLDYCAEHGIVSDIELIAPSYVNKAYERMLKSDVKYRFVIDMKKLKS</sequence>
<dbReference type="GO" id="GO:0008106">
    <property type="term" value="F:alcohol dehydrogenase (NADP+) activity"/>
    <property type="evidence" value="ECO:0007669"/>
    <property type="project" value="UniProtKB-ARBA"/>
</dbReference>
<dbReference type="FunFam" id="3.40.50.720:FF:000022">
    <property type="entry name" value="Cinnamyl alcohol dehydrogenase"/>
    <property type="match status" value="1"/>
</dbReference>
<dbReference type="Proteomes" id="UP000696931">
    <property type="component" value="Unassembled WGS sequence"/>
</dbReference>
<dbReference type="SUPFAM" id="SSF50129">
    <property type="entry name" value="GroES-like"/>
    <property type="match status" value="1"/>
</dbReference>
<evidence type="ECO:0000313" key="7">
    <source>
        <dbReference type="EMBL" id="MBI5169103.1"/>
    </source>
</evidence>
<evidence type="ECO:0000256" key="2">
    <source>
        <dbReference type="ARBA" id="ARBA00022723"/>
    </source>
</evidence>
<keyword evidence="4" id="KW-0560">Oxidoreductase</keyword>
<dbReference type="Gene3D" id="3.40.50.720">
    <property type="entry name" value="NAD(P)-binding Rossmann-like Domain"/>
    <property type="match status" value="1"/>
</dbReference>
<dbReference type="InterPro" id="IPR013154">
    <property type="entry name" value="ADH-like_N"/>
</dbReference>
<dbReference type="AlphaFoldDB" id="A0A933SEU3"/>
<dbReference type="InterPro" id="IPR029752">
    <property type="entry name" value="D-isomer_DH_CS1"/>
</dbReference>
<name>A0A933SEU3_UNCEI</name>
<dbReference type="InterPro" id="IPR047109">
    <property type="entry name" value="CAD-like"/>
</dbReference>
<evidence type="ECO:0000313" key="8">
    <source>
        <dbReference type="Proteomes" id="UP000696931"/>
    </source>
</evidence>
<keyword evidence="2 5" id="KW-0479">Metal-binding</keyword>
<feature type="domain" description="Enoyl reductase (ER)" evidence="6">
    <location>
        <begin position="24"/>
        <end position="361"/>
    </location>
</feature>
<dbReference type="InterPro" id="IPR002328">
    <property type="entry name" value="ADH_Zn_CS"/>
</dbReference>
<dbReference type="InterPro" id="IPR011032">
    <property type="entry name" value="GroES-like_sf"/>
</dbReference>
<evidence type="ECO:0000256" key="1">
    <source>
        <dbReference type="ARBA" id="ARBA00001947"/>
    </source>
</evidence>
<accession>A0A933SEU3</accession>
<comment type="similarity">
    <text evidence="5">Belongs to the zinc-containing alcohol dehydrogenase family.</text>
</comment>